<comment type="similarity">
    <text evidence="1">Belongs to the HupJ family.</text>
</comment>
<evidence type="ECO:0000313" key="3">
    <source>
        <dbReference type="Proteomes" id="UP000295657"/>
    </source>
</evidence>
<comment type="caution">
    <text evidence="2">The sequence shown here is derived from an EMBL/GenBank/DDBJ whole genome shotgun (WGS) entry which is preliminary data.</text>
</comment>
<dbReference type="Gene3D" id="3.30.1460.40">
    <property type="entry name" value="[NiFe]-hydrogenase assembly chaperone, HybE"/>
    <property type="match status" value="1"/>
</dbReference>
<reference evidence="2 3" key="1">
    <citation type="submission" date="2019-03" db="EMBL/GenBank/DDBJ databases">
        <title>Genomic Encyclopedia of Type Strains, Phase IV (KMG-IV): sequencing the most valuable type-strain genomes for metagenomic binning, comparative biology and taxonomic classification.</title>
        <authorList>
            <person name="Goeker M."/>
        </authorList>
    </citation>
    <scope>NUCLEOTIDE SEQUENCE [LARGE SCALE GENOMIC DNA]</scope>
    <source>
        <strain evidence="2 3">DSM 28403</strain>
    </source>
</reference>
<dbReference type="EMBL" id="SNYQ01000002">
    <property type="protein sequence ID" value="TDQ59089.1"/>
    <property type="molecule type" value="Genomic_DNA"/>
</dbReference>
<dbReference type="NCBIfam" id="TIGR03993">
    <property type="entry name" value="hydrog_HybE"/>
    <property type="match status" value="1"/>
</dbReference>
<dbReference type="InterPro" id="IPR038530">
    <property type="entry name" value="NiFe-hyd_HybE_sf"/>
</dbReference>
<evidence type="ECO:0000256" key="1">
    <source>
        <dbReference type="ARBA" id="ARBA00006532"/>
    </source>
</evidence>
<dbReference type="Pfam" id="PF11939">
    <property type="entry name" value="NiFe-hyd_HybE"/>
    <property type="match status" value="1"/>
</dbReference>
<dbReference type="OrthoDB" id="6485044at2"/>
<keyword evidence="3" id="KW-1185">Reference proteome</keyword>
<organism evidence="2 3">
    <name type="scientific">Mesocricetibacter intestinalis</name>
    <dbReference type="NCBI Taxonomy" id="1521930"/>
    <lineage>
        <taxon>Bacteria</taxon>
        <taxon>Pseudomonadati</taxon>
        <taxon>Pseudomonadota</taxon>
        <taxon>Gammaproteobacteria</taxon>
        <taxon>Pasteurellales</taxon>
        <taxon>Pasteurellaceae</taxon>
        <taxon>Mesocricetibacter</taxon>
    </lineage>
</organism>
<evidence type="ECO:0000313" key="2">
    <source>
        <dbReference type="EMBL" id="TDQ59089.1"/>
    </source>
</evidence>
<gene>
    <name evidence="2" type="ORF">EDC45_0882</name>
</gene>
<dbReference type="AlphaFoldDB" id="A0A4R6VKJ3"/>
<dbReference type="InterPro" id="IPR023994">
    <property type="entry name" value="NiFe-hyd_HybE"/>
</dbReference>
<accession>A0A4R6VKJ3</accession>
<proteinExistence type="inferred from homology"/>
<dbReference type="Proteomes" id="UP000295657">
    <property type="component" value="Unassembled WGS sequence"/>
</dbReference>
<name>A0A4R6VKJ3_9PAST</name>
<sequence length="169" mass="19396">MYRHQKNEQDPTALAALTKGFANNPAEKVRQEMQIIAQSMQELPFYRQDISCYCPNFILFEQQWLGTLLTPWTMSVLVLPGPEQVWPAREIGDKITLQLPYKALTFTVSGIEAIPHYLSCSLQSPLHTALTQQQGEQLCNDCLRMLLSLPSKQDTPDQNRRNIFRSMLK</sequence>
<dbReference type="RefSeq" id="WP_133543833.1">
    <property type="nucleotide sequence ID" value="NZ_SNYQ01000002.1"/>
</dbReference>
<protein>
    <submittedName>
        <fullName evidence="2">Tat proofreading chaperone HybE</fullName>
    </submittedName>
</protein>
<dbReference type="NCBIfam" id="NF007776">
    <property type="entry name" value="PRK10465.1"/>
    <property type="match status" value="1"/>
</dbReference>